<comment type="subcellular location">
    <subcellularLocation>
        <location evidence="1">Cell membrane</location>
        <topology evidence="1">Multi-pass membrane protein</topology>
    </subcellularLocation>
</comment>
<feature type="transmembrane region" description="Helical" evidence="6">
    <location>
        <begin position="154"/>
        <end position="175"/>
    </location>
</feature>
<comment type="caution">
    <text evidence="7">The sequence shown here is derived from an EMBL/GenBank/DDBJ whole genome shotgun (WGS) entry which is preliminary data.</text>
</comment>
<dbReference type="RefSeq" id="WP_162851407.1">
    <property type="nucleotide sequence ID" value="NZ_MWIN01000043.1"/>
</dbReference>
<dbReference type="InterPro" id="IPR001123">
    <property type="entry name" value="LeuE-type"/>
</dbReference>
<organism evidence="7 8">
    <name type="scientific">Panacagrimonas perspica</name>
    <dbReference type="NCBI Taxonomy" id="381431"/>
    <lineage>
        <taxon>Bacteria</taxon>
        <taxon>Pseudomonadati</taxon>
        <taxon>Pseudomonadota</taxon>
        <taxon>Gammaproteobacteria</taxon>
        <taxon>Nevskiales</taxon>
        <taxon>Nevskiaceae</taxon>
        <taxon>Panacagrimonas</taxon>
    </lineage>
</organism>
<dbReference type="AlphaFoldDB" id="A0A4R7NSC6"/>
<evidence type="ECO:0000256" key="6">
    <source>
        <dbReference type="SAM" id="Phobius"/>
    </source>
</evidence>
<dbReference type="PANTHER" id="PTHR30086:SF20">
    <property type="entry name" value="ARGININE EXPORTER PROTEIN ARGO-RELATED"/>
    <property type="match status" value="1"/>
</dbReference>
<dbReference type="Proteomes" id="UP000295341">
    <property type="component" value="Unassembled WGS sequence"/>
</dbReference>
<dbReference type="PIRSF" id="PIRSF006324">
    <property type="entry name" value="LeuE"/>
    <property type="match status" value="1"/>
</dbReference>
<feature type="transmembrane region" description="Helical" evidence="6">
    <location>
        <begin position="41"/>
        <end position="65"/>
    </location>
</feature>
<keyword evidence="3 6" id="KW-0812">Transmembrane</keyword>
<evidence type="ECO:0000256" key="1">
    <source>
        <dbReference type="ARBA" id="ARBA00004651"/>
    </source>
</evidence>
<gene>
    <name evidence="7" type="ORF">DFR24_4867</name>
</gene>
<dbReference type="EMBL" id="SOBT01000013">
    <property type="protein sequence ID" value="TDU23340.1"/>
    <property type="molecule type" value="Genomic_DNA"/>
</dbReference>
<evidence type="ECO:0000313" key="8">
    <source>
        <dbReference type="Proteomes" id="UP000295341"/>
    </source>
</evidence>
<keyword evidence="2" id="KW-1003">Cell membrane</keyword>
<evidence type="ECO:0000256" key="5">
    <source>
        <dbReference type="ARBA" id="ARBA00023136"/>
    </source>
</evidence>
<dbReference type="Pfam" id="PF01810">
    <property type="entry name" value="LysE"/>
    <property type="match status" value="1"/>
</dbReference>
<keyword evidence="5 6" id="KW-0472">Membrane</keyword>
<dbReference type="PANTHER" id="PTHR30086">
    <property type="entry name" value="ARGININE EXPORTER PROTEIN ARGO"/>
    <property type="match status" value="1"/>
</dbReference>
<proteinExistence type="predicted"/>
<protein>
    <submittedName>
        <fullName evidence="7">Threonine/homoserine/homoserine lactone efflux protein</fullName>
    </submittedName>
</protein>
<keyword evidence="4 6" id="KW-1133">Transmembrane helix</keyword>
<feature type="transmembrane region" description="Helical" evidence="6">
    <location>
        <begin position="191"/>
        <end position="211"/>
    </location>
</feature>
<dbReference type="GO" id="GO:0015171">
    <property type="term" value="F:amino acid transmembrane transporter activity"/>
    <property type="evidence" value="ECO:0007669"/>
    <property type="project" value="TreeGrafter"/>
</dbReference>
<keyword evidence="8" id="KW-1185">Reference proteome</keyword>
<accession>A0A4R7NSC6</accession>
<evidence type="ECO:0000256" key="4">
    <source>
        <dbReference type="ARBA" id="ARBA00022989"/>
    </source>
</evidence>
<evidence type="ECO:0000256" key="2">
    <source>
        <dbReference type="ARBA" id="ARBA00022475"/>
    </source>
</evidence>
<feature type="transmembrane region" description="Helical" evidence="6">
    <location>
        <begin position="6"/>
        <end position="29"/>
    </location>
</feature>
<feature type="transmembrane region" description="Helical" evidence="6">
    <location>
        <begin position="71"/>
        <end position="89"/>
    </location>
</feature>
<dbReference type="GO" id="GO:0005886">
    <property type="term" value="C:plasma membrane"/>
    <property type="evidence" value="ECO:0007669"/>
    <property type="project" value="UniProtKB-SubCell"/>
</dbReference>
<sequence length="213" mass="22154">MPTLQALTVFLAVTAAYSLVPGPAVLLIVSRSMLGGSRVGMAAVAGITTMNIGFIVLAALGVSVLVETFPAVFRVVQWVGAAYIAWIAIQTIRHPVTAAQIAAAHTGQATPRDLRSAWFEGIAVQGSNPKAILYLVAFLPQFVDPASGSIASQMAVLCGVGTAVDLVILLAYAWIGARAVRWITRPGSARIFAWTAGGLLLLAALGVSGIFQR</sequence>
<reference evidence="7 8" key="1">
    <citation type="submission" date="2019-03" db="EMBL/GenBank/DDBJ databases">
        <title>Genomic Encyclopedia of Type Strains, Phase IV (KMG-IV): sequencing the most valuable type-strain genomes for metagenomic binning, comparative biology and taxonomic classification.</title>
        <authorList>
            <person name="Goeker M."/>
        </authorList>
    </citation>
    <scope>NUCLEOTIDE SEQUENCE [LARGE SCALE GENOMIC DNA]</scope>
    <source>
        <strain evidence="7 8">DSM 26377</strain>
    </source>
</reference>
<evidence type="ECO:0000313" key="7">
    <source>
        <dbReference type="EMBL" id="TDU23340.1"/>
    </source>
</evidence>
<name>A0A4R7NSC6_9GAMM</name>
<evidence type="ECO:0000256" key="3">
    <source>
        <dbReference type="ARBA" id="ARBA00022692"/>
    </source>
</evidence>